<dbReference type="InterPro" id="IPR015797">
    <property type="entry name" value="NUDIX_hydrolase-like_dom_sf"/>
</dbReference>
<dbReference type="InterPro" id="IPR020084">
    <property type="entry name" value="NUDIX_hydrolase_CS"/>
</dbReference>
<dbReference type="Gene3D" id="3.90.79.10">
    <property type="entry name" value="Nucleoside Triphosphate Pyrophosphohydrolase"/>
    <property type="match status" value="1"/>
</dbReference>
<evidence type="ECO:0000313" key="4">
    <source>
        <dbReference type="Proteomes" id="UP000030185"/>
    </source>
</evidence>
<evidence type="ECO:0000259" key="2">
    <source>
        <dbReference type="PROSITE" id="PS51462"/>
    </source>
</evidence>
<reference evidence="3 4" key="1">
    <citation type="submission" date="2014-09" db="EMBL/GenBank/DDBJ databases">
        <title>Sporocytophaga myxococcoides PG-01 genome sequencing.</title>
        <authorList>
            <person name="Liu L."/>
            <person name="Gao P.J."/>
            <person name="Chen G.J."/>
            <person name="Wang L.S."/>
        </authorList>
    </citation>
    <scope>NUCLEOTIDE SEQUENCE [LARGE SCALE GENOMIC DNA]</scope>
    <source>
        <strain evidence="3 4">PG-01</strain>
    </source>
</reference>
<dbReference type="PANTHER" id="PTHR43736">
    <property type="entry name" value="ADP-RIBOSE PYROPHOSPHATASE"/>
    <property type="match status" value="1"/>
</dbReference>
<protein>
    <submittedName>
        <fullName evidence="3">NUDIX hydrolase</fullName>
    </submittedName>
</protein>
<dbReference type="SUPFAM" id="SSF55811">
    <property type="entry name" value="Nudix"/>
    <property type="match status" value="1"/>
</dbReference>
<proteinExistence type="predicted"/>
<sequence>MSEGKFCYDYPKASVTTDSVIFNLTSGILNLLLIERKHDPYKNCWALPGGFLEMNENGLDCAKRELFEETGLVINTMAQTGTYTNVNRDPRGRTISIAYTTIITNEVNLKAGDDAQNVQWFSLFHLPLLAFDHLKIIQEAVFFFQVRLRSGQLPDFLNSLTNRQLEELQNIVDKYLQ</sequence>
<dbReference type="PANTHER" id="PTHR43736:SF5">
    <property type="entry name" value="NUDIX HYDROLASE DOMAIN-CONTAINING PROTEIN"/>
    <property type="match status" value="1"/>
</dbReference>
<dbReference type="PROSITE" id="PS51462">
    <property type="entry name" value="NUDIX"/>
    <property type="match status" value="1"/>
</dbReference>
<feature type="domain" description="Nudix hydrolase" evidence="2">
    <location>
        <begin position="12"/>
        <end position="145"/>
    </location>
</feature>
<gene>
    <name evidence="3" type="ORF">MYP_204</name>
</gene>
<dbReference type="AlphaFoldDB" id="A0A098L9W0"/>
<keyword evidence="4" id="KW-1185">Reference proteome</keyword>
<dbReference type="EMBL" id="BBLT01000001">
    <property type="protein sequence ID" value="GAL82978.1"/>
    <property type="molecule type" value="Genomic_DNA"/>
</dbReference>
<dbReference type="CDD" id="cd18873">
    <property type="entry name" value="NUDIX_NadM_like"/>
    <property type="match status" value="1"/>
</dbReference>
<dbReference type="eggNOG" id="COG1051">
    <property type="taxonomic scope" value="Bacteria"/>
</dbReference>
<organism evidence="3 4">
    <name type="scientific">Sporocytophaga myxococcoides</name>
    <dbReference type="NCBI Taxonomy" id="153721"/>
    <lineage>
        <taxon>Bacteria</taxon>
        <taxon>Pseudomonadati</taxon>
        <taxon>Bacteroidota</taxon>
        <taxon>Cytophagia</taxon>
        <taxon>Cytophagales</taxon>
        <taxon>Cytophagaceae</taxon>
        <taxon>Sporocytophaga</taxon>
    </lineage>
</organism>
<accession>A0A098L9W0</accession>
<dbReference type="STRING" id="153721.MYP_204"/>
<keyword evidence="1 3" id="KW-0378">Hydrolase</keyword>
<evidence type="ECO:0000256" key="1">
    <source>
        <dbReference type="ARBA" id="ARBA00022801"/>
    </source>
</evidence>
<dbReference type="GO" id="GO:0016787">
    <property type="term" value="F:hydrolase activity"/>
    <property type="evidence" value="ECO:0007669"/>
    <property type="project" value="UniProtKB-KW"/>
</dbReference>
<comment type="caution">
    <text evidence="3">The sequence shown here is derived from an EMBL/GenBank/DDBJ whole genome shotgun (WGS) entry which is preliminary data.</text>
</comment>
<dbReference type="PROSITE" id="PS00893">
    <property type="entry name" value="NUDIX_BOX"/>
    <property type="match status" value="1"/>
</dbReference>
<dbReference type="Proteomes" id="UP000030185">
    <property type="component" value="Unassembled WGS sequence"/>
</dbReference>
<evidence type="ECO:0000313" key="3">
    <source>
        <dbReference type="EMBL" id="GAL82978.1"/>
    </source>
</evidence>
<name>A0A098L9W0_9BACT</name>
<dbReference type="InterPro" id="IPR000086">
    <property type="entry name" value="NUDIX_hydrolase_dom"/>
</dbReference>
<dbReference type="Pfam" id="PF00293">
    <property type="entry name" value="NUDIX"/>
    <property type="match status" value="1"/>
</dbReference>